<comment type="caution">
    <text evidence="2">The sequence shown here is derived from an EMBL/GenBank/DDBJ whole genome shotgun (WGS) entry which is preliminary data.</text>
</comment>
<feature type="region of interest" description="Disordered" evidence="1">
    <location>
        <begin position="306"/>
        <end position="389"/>
    </location>
</feature>
<keyword evidence="3" id="KW-1185">Reference proteome</keyword>
<feature type="compositionally biased region" description="Pro residues" evidence="1">
    <location>
        <begin position="52"/>
        <end position="63"/>
    </location>
</feature>
<gene>
    <name evidence="2" type="ORF">V9T40_000508</name>
</gene>
<evidence type="ECO:0000256" key="1">
    <source>
        <dbReference type="SAM" id="MobiDB-lite"/>
    </source>
</evidence>
<proteinExistence type="predicted"/>
<dbReference type="AlphaFoldDB" id="A0AAN9TD06"/>
<name>A0AAN9TD06_9HEMI</name>
<evidence type="ECO:0000313" key="3">
    <source>
        <dbReference type="Proteomes" id="UP001367676"/>
    </source>
</evidence>
<feature type="compositionally biased region" description="Pro residues" evidence="1">
    <location>
        <begin position="88"/>
        <end position="101"/>
    </location>
</feature>
<feature type="compositionally biased region" description="Basic residues" evidence="1">
    <location>
        <begin position="327"/>
        <end position="342"/>
    </location>
</feature>
<accession>A0AAN9TD06</accession>
<organism evidence="2 3">
    <name type="scientific">Parthenolecanium corni</name>
    <dbReference type="NCBI Taxonomy" id="536013"/>
    <lineage>
        <taxon>Eukaryota</taxon>
        <taxon>Metazoa</taxon>
        <taxon>Ecdysozoa</taxon>
        <taxon>Arthropoda</taxon>
        <taxon>Hexapoda</taxon>
        <taxon>Insecta</taxon>
        <taxon>Pterygota</taxon>
        <taxon>Neoptera</taxon>
        <taxon>Paraneoptera</taxon>
        <taxon>Hemiptera</taxon>
        <taxon>Sternorrhyncha</taxon>
        <taxon>Coccoidea</taxon>
        <taxon>Coccidae</taxon>
        <taxon>Parthenolecanium</taxon>
    </lineage>
</organism>
<protein>
    <submittedName>
        <fullName evidence="2">Uncharacterized protein</fullName>
    </submittedName>
</protein>
<dbReference type="EMBL" id="JBBCAQ010000034">
    <property type="protein sequence ID" value="KAK7579879.1"/>
    <property type="molecule type" value="Genomic_DNA"/>
</dbReference>
<evidence type="ECO:0000313" key="2">
    <source>
        <dbReference type="EMBL" id="KAK7579879.1"/>
    </source>
</evidence>
<sequence>MRCRKTTDEVMNPVSADACYAHIARTGRNQTGTHFMASKKSSSPVASATPSPRSPRSPSPSPTQSPATFEHSMYVRRRFVGKSTIATTPPPTTTTPSPAPDPNEYEKSAHRHVSVTDSELDLLKEHVRLLHGLPPTVEKPLRRITTLGPPKVLPRPTLTSARRSQLQQRRMVVRCGGNIKAKFDEYDRMVESDDSALAYRRLREDAMAHTAEEMDLQFEHQELQNLKYLAEHAKRHEVLEYRDNQGSRLRFKHIRGEPIISSNFRDSYDSYTKPPFALQLRIRQPSERHLPKIDKRKEIWLLPVADDGDEGRLPQHAQLRTPDPKDKRTRKQRARPAVKKGARTTMADWKAKQSAGAKAKDNAKGGTPKSAKRRRPPWRGAPTCQRNFG</sequence>
<dbReference type="Proteomes" id="UP001367676">
    <property type="component" value="Unassembled WGS sequence"/>
</dbReference>
<feature type="region of interest" description="Disordered" evidence="1">
    <location>
        <begin position="34"/>
        <end position="105"/>
    </location>
</feature>
<reference evidence="2 3" key="1">
    <citation type="submission" date="2024-03" db="EMBL/GenBank/DDBJ databases">
        <title>Adaptation during the transition from Ophiocordyceps entomopathogen to insect associate is accompanied by gene loss and intensified selection.</title>
        <authorList>
            <person name="Ward C.M."/>
            <person name="Onetto C.A."/>
            <person name="Borneman A.R."/>
        </authorList>
    </citation>
    <scope>NUCLEOTIDE SEQUENCE [LARGE SCALE GENOMIC DNA]</scope>
    <source>
        <strain evidence="2">AWRI1</strain>
        <tissue evidence="2">Single Adult Female</tissue>
    </source>
</reference>
<feature type="compositionally biased region" description="Low complexity" evidence="1">
    <location>
        <begin position="38"/>
        <end position="51"/>
    </location>
</feature>